<dbReference type="Gene3D" id="3.20.20.70">
    <property type="entry name" value="Aldolase class I"/>
    <property type="match status" value="1"/>
</dbReference>
<protein>
    <submittedName>
        <fullName evidence="1">3-keto-5-aminohexanoate cleavage protein</fullName>
    </submittedName>
</protein>
<dbReference type="EMBL" id="VFRP01000007">
    <property type="protein sequence ID" value="TPE51507.1"/>
    <property type="molecule type" value="Genomic_DNA"/>
</dbReference>
<dbReference type="RefSeq" id="WP_140453943.1">
    <property type="nucleotide sequence ID" value="NZ_VFRP01000007.1"/>
</dbReference>
<dbReference type="Proteomes" id="UP000319255">
    <property type="component" value="Unassembled WGS sequence"/>
</dbReference>
<dbReference type="InterPro" id="IPR013785">
    <property type="entry name" value="Aldolase_TIM"/>
</dbReference>
<proteinExistence type="predicted"/>
<dbReference type="GO" id="GO:0043720">
    <property type="term" value="F:3-keto-5-aminohexanoate cleavage activity"/>
    <property type="evidence" value="ECO:0007669"/>
    <property type="project" value="InterPro"/>
</dbReference>
<reference evidence="1 2" key="1">
    <citation type="submission" date="2019-06" db="EMBL/GenBank/DDBJ databases">
        <title>A novel bacterium of genus Amaricoccus, isolated from marine sediment.</title>
        <authorList>
            <person name="Huang H."/>
            <person name="Mo K."/>
            <person name="Hu Y."/>
        </authorList>
    </citation>
    <scope>NUCLEOTIDE SEQUENCE [LARGE SCALE GENOMIC DNA]</scope>
    <source>
        <strain evidence="1 2">HB172011</strain>
    </source>
</reference>
<dbReference type="InterPro" id="IPR008567">
    <property type="entry name" value="BKACE"/>
</dbReference>
<evidence type="ECO:0000313" key="2">
    <source>
        <dbReference type="Proteomes" id="UP000319255"/>
    </source>
</evidence>
<feature type="non-terminal residue" evidence="1">
    <location>
        <position position="1"/>
    </location>
</feature>
<sequence>LRLDKSTLAPSNAALVRRVVELCEKYERPVAGYAQAREILGLRAA</sequence>
<dbReference type="AlphaFoldDB" id="A0A501WVU4"/>
<dbReference type="Pfam" id="PF05853">
    <property type="entry name" value="BKACE"/>
    <property type="match status" value="1"/>
</dbReference>
<evidence type="ECO:0000313" key="1">
    <source>
        <dbReference type="EMBL" id="TPE51507.1"/>
    </source>
</evidence>
<accession>A0A501WVU4</accession>
<name>A0A501WVU4_9RHOB</name>
<organism evidence="1 2">
    <name type="scientific">Amaricoccus solimangrovi</name>
    <dbReference type="NCBI Taxonomy" id="2589815"/>
    <lineage>
        <taxon>Bacteria</taxon>
        <taxon>Pseudomonadati</taxon>
        <taxon>Pseudomonadota</taxon>
        <taxon>Alphaproteobacteria</taxon>
        <taxon>Rhodobacterales</taxon>
        <taxon>Paracoccaceae</taxon>
        <taxon>Amaricoccus</taxon>
    </lineage>
</organism>
<comment type="caution">
    <text evidence="1">The sequence shown here is derived from an EMBL/GenBank/DDBJ whole genome shotgun (WGS) entry which is preliminary data.</text>
</comment>
<dbReference type="OrthoDB" id="507754at2"/>
<gene>
    <name evidence="1" type="ORF">FJM51_09765</name>
</gene>
<keyword evidence="2" id="KW-1185">Reference proteome</keyword>